<reference evidence="1" key="1">
    <citation type="submission" date="2019-02" db="EMBL/GenBank/DDBJ databases">
        <authorList>
            <person name="Gruber-Vodicka R. H."/>
            <person name="Seah K. B. B."/>
        </authorList>
    </citation>
    <scope>NUCLEOTIDE SEQUENCE</scope>
    <source>
        <strain evidence="1">BECK_BZ125</strain>
    </source>
</reference>
<name>A0A450Z4E3_9GAMM</name>
<evidence type="ECO:0000313" key="1">
    <source>
        <dbReference type="EMBL" id="VFK48657.1"/>
    </source>
</evidence>
<gene>
    <name evidence="1" type="ORF">BECKTC1821E_GA0114239_11238</name>
</gene>
<organism evidence="1">
    <name type="scientific">Candidatus Kentrum sp. TC</name>
    <dbReference type="NCBI Taxonomy" id="2126339"/>
    <lineage>
        <taxon>Bacteria</taxon>
        <taxon>Pseudomonadati</taxon>
        <taxon>Pseudomonadota</taxon>
        <taxon>Gammaproteobacteria</taxon>
        <taxon>Candidatus Kentrum</taxon>
    </lineage>
</organism>
<sequence>MKSNENPIPDDRIDNPFEYTRPLVNKGKLVPRNDTVRDITNALRRESVVSVMGSWQTGKTGMLRMSISIRRVMMNSVRCYRTYSTVSEDRDRVRLAMSRSAVMILAHW</sequence>
<dbReference type="AlphaFoldDB" id="A0A450Z4E3"/>
<protein>
    <submittedName>
        <fullName evidence="1">Uncharacterized protein</fullName>
    </submittedName>
</protein>
<accession>A0A450Z4E3</accession>
<dbReference type="EMBL" id="CAADFT010000123">
    <property type="protein sequence ID" value="VFK48657.1"/>
    <property type="molecule type" value="Genomic_DNA"/>
</dbReference>
<proteinExistence type="predicted"/>